<dbReference type="SUPFAM" id="SSF57716">
    <property type="entry name" value="Glucocorticoid receptor-like (DNA-binding domain)"/>
    <property type="match status" value="2"/>
</dbReference>
<dbReference type="PROSITE" id="PS50023">
    <property type="entry name" value="LIM_DOMAIN_2"/>
    <property type="match status" value="1"/>
</dbReference>
<evidence type="ECO:0000313" key="7">
    <source>
        <dbReference type="EMBL" id="VVC45086.1"/>
    </source>
</evidence>
<dbReference type="GO" id="GO:0005925">
    <property type="term" value="C:focal adhesion"/>
    <property type="evidence" value="ECO:0007669"/>
    <property type="project" value="TreeGrafter"/>
</dbReference>
<evidence type="ECO:0000256" key="1">
    <source>
        <dbReference type="ARBA" id="ARBA00022723"/>
    </source>
</evidence>
<keyword evidence="3 5" id="KW-0862">Zinc</keyword>
<dbReference type="OrthoDB" id="25414at2759"/>
<name>A0A5E4NMW6_9HEMI</name>
<evidence type="ECO:0000256" key="4">
    <source>
        <dbReference type="ARBA" id="ARBA00023038"/>
    </source>
</evidence>
<keyword evidence="4 5" id="KW-0440">LIM domain</keyword>
<keyword evidence="2" id="KW-0677">Repeat</keyword>
<dbReference type="Gene3D" id="2.10.110.10">
    <property type="entry name" value="Cysteine Rich Protein"/>
    <property type="match status" value="3"/>
</dbReference>
<keyword evidence="1 5" id="KW-0479">Metal-binding</keyword>
<evidence type="ECO:0000259" key="6">
    <source>
        <dbReference type="PROSITE" id="PS50023"/>
    </source>
</evidence>
<dbReference type="PANTHER" id="PTHR24207">
    <property type="entry name" value="ZYX102 PROTEIN"/>
    <property type="match status" value="1"/>
</dbReference>
<evidence type="ECO:0000313" key="8">
    <source>
        <dbReference type="Proteomes" id="UP000325440"/>
    </source>
</evidence>
<gene>
    <name evidence="7" type="ORF">CINCED_3A009841</name>
</gene>
<dbReference type="EMBL" id="CABPRJ010002394">
    <property type="protein sequence ID" value="VVC45086.1"/>
    <property type="molecule type" value="Genomic_DNA"/>
</dbReference>
<dbReference type="Pfam" id="PF00412">
    <property type="entry name" value="LIM"/>
    <property type="match status" value="2"/>
</dbReference>
<proteinExistence type="predicted"/>
<protein>
    <submittedName>
        <fullName evidence="7">Zinc finger, LIM-type</fullName>
    </submittedName>
</protein>
<dbReference type="Proteomes" id="UP000325440">
    <property type="component" value="Unassembled WGS sequence"/>
</dbReference>
<dbReference type="InterPro" id="IPR001781">
    <property type="entry name" value="Znf_LIM"/>
</dbReference>
<dbReference type="AlphaFoldDB" id="A0A5E4NMW6"/>
<sequence length="371" mass="42307">MLTYPALVEILHVICLSNTLTTIQQRTYNRNRQNRFDNYVYADIPNTPTPSYTNSPLYYDYVNPIDFLIYYIRLLDIHPLGIPVFVKAASFETHVRFFGNTASRLPAYLSPGIYKPTHQPINTPKLPTMLYSSHSFPQIRTTCKQNEEVHSLSDILEASLNTTKEIKEFKPKLSDYRCTLCGKISLTKELTYTDQDTVYHTDYLICTHCGILLRGKLLFFISDMPYCDKDYLESLHSYAICDVSILFKILKATGHAFHASCFHCVICLQILNGIPFTVDTKNQIYCISDYLKKFAPQCGICKLPIVPKSGEGKIIRYVALNQSFYIGCYRCEDCGGSLGKNSEGIACYPLYKHLCKSCNAIRIQILTPMIT</sequence>
<evidence type="ECO:0000256" key="5">
    <source>
        <dbReference type="PROSITE-ProRule" id="PRU00125"/>
    </source>
</evidence>
<keyword evidence="8" id="KW-1185">Reference proteome</keyword>
<dbReference type="GO" id="GO:0001725">
    <property type="term" value="C:stress fiber"/>
    <property type="evidence" value="ECO:0007669"/>
    <property type="project" value="TreeGrafter"/>
</dbReference>
<dbReference type="GO" id="GO:0098609">
    <property type="term" value="P:cell-cell adhesion"/>
    <property type="evidence" value="ECO:0007669"/>
    <property type="project" value="TreeGrafter"/>
</dbReference>
<accession>A0A5E4NMW6</accession>
<dbReference type="GO" id="GO:0046872">
    <property type="term" value="F:metal ion binding"/>
    <property type="evidence" value="ECO:0007669"/>
    <property type="project" value="UniProtKB-KW"/>
</dbReference>
<evidence type="ECO:0000256" key="2">
    <source>
        <dbReference type="ARBA" id="ARBA00022737"/>
    </source>
</evidence>
<evidence type="ECO:0000256" key="3">
    <source>
        <dbReference type="ARBA" id="ARBA00022833"/>
    </source>
</evidence>
<feature type="domain" description="LIM zinc-binding" evidence="6">
    <location>
        <begin position="204"/>
        <end position="296"/>
    </location>
</feature>
<dbReference type="PANTHER" id="PTHR24207:SF2">
    <property type="entry name" value="ZYX102 PROTEIN"/>
    <property type="match status" value="1"/>
</dbReference>
<reference evidence="7 8" key="1">
    <citation type="submission" date="2019-08" db="EMBL/GenBank/DDBJ databases">
        <authorList>
            <person name="Alioto T."/>
            <person name="Alioto T."/>
            <person name="Gomez Garrido J."/>
        </authorList>
    </citation>
    <scope>NUCLEOTIDE SEQUENCE [LARGE SCALE GENOMIC DNA]</scope>
</reference>
<organism evidence="7 8">
    <name type="scientific">Cinara cedri</name>
    <dbReference type="NCBI Taxonomy" id="506608"/>
    <lineage>
        <taxon>Eukaryota</taxon>
        <taxon>Metazoa</taxon>
        <taxon>Ecdysozoa</taxon>
        <taxon>Arthropoda</taxon>
        <taxon>Hexapoda</taxon>
        <taxon>Insecta</taxon>
        <taxon>Pterygota</taxon>
        <taxon>Neoptera</taxon>
        <taxon>Paraneoptera</taxon>
        <taxon>Hemiptera</taxon>
        <taxon>Sternorrhyncha</taxon>
        <taxon>Aphidomorpha</taxon>
        <taxon>Aphidoidea</taxon>
        <taxon>Aphididae</taxon>
        <taxon>Lachninae</taxon>
        <taxon>Cinara</taxon>
    </lineage>
</organism>
<dbReference type="SMART" id="SM00132">
    <property type="entry name" value="LIM"/>
    <property type="match status" value="3"/>
</dbReference>